<evidence type="ECO:0000313" key="2">
    <source>
        <dbReference type="EMBL" id="CAH1423723.1"/>
    </source>
</evidence>
<accession>A0AAU9MGI8</accession>
<dbReference type="Proteomes" id="UP001157418">
    <property type="component" value="Unassembled WGS sequence"/>
</dbReference>
<protein>
    <submittedName>
        <fullName evidence="2">Uncharacterized protein</fullName>
    </submittedName>
</protein>
<sequence length="197" mass="21611">MPHRRRDPRPGVLITEPVQQSVSIVEPAQVQEDVQIPIIEPAPVQEDVQGQIAESAQVHQDAQSPNFNDNFNFIVNEETYASGSSSAPPPPEHDDVSIKPAKILAFQDSIPQLIGKGIYIGYGQGVDEESQHTISELRQEILILKQESIEKDLLIGNSESGKAPETSERVVVRPAPDSTIDQYLSSGPATVEEKKEK</sequence>
<gene>
    <name evidence="2" type="ORF">LVIROSA_LOCUS10990</name>
</gene>
<feature type="compositionally biased region" description="Polar residues" evidence="1">
    <location>
        <begin position="179"/>
        <end position="188"/>
    </location>
</feature>
<dbReference type="EMBL" id="CAKMRJ010001112">
    <property type="protein sequence ID" value="CAH1423723.1"/>
    <property type="molecule type" value="Genomic_DNA"/>
</dbReference>
<comment type="caution">
    <text evidence="2">The sequence shown here is derived from an EMBL/GenBank/DDBJ whole genome shotgun (WGS) entry which is preliminary data.</text>
</comment>
<feature type="region of interest" description="Disordered" evidence="1">
    <location>
        <begin position="155"/>
        <end position="197"/>
    </location>
</feature>
<dbReference type="AlphaFoldDB" id="A0AAU9MGI8"/>
<name>A0AAU9MGI8_9ASTR</name>
<evidence type="ECO:0000313" key="3">
    <source>
        <dbReference type="Proteomes" id="UP001157418"/>
    </source>
</evidence>
<organism evidence="2 3">
    <name type="scientific">Lactuca virosa</name>
    <dbReference type="NCBI Taxonomy" id="75947"/>
    <lineage>
        <taxon>Eukaryota</taxon>
        <taxon>Viridiplantae</taxon>
        <taxon>Streptophyta</taxon>
        <taxon>Embryophyta</taxon>
        <taxon>Tracheophyta</taxon>
        <taxon>Spermatophyta</taxon>
        <taxon>Magnoliopsida</taxon>
        <taxon>eudicotyledons</taxon>
        <taxon>Gunneridae</taxon>
        <taxon>Pentapetalae</taxon>
        <taxon>asterids</taxon>
        <taxon>campanulids</taxon>
        <taxon>Asterales</taxon>
        <taxon>Asteraceae</taxon>
        <taxon>Cichorioideae</taxon>
        <taxon>Cichorieae</taxon>
        <taxon>Lactucinae</taxon>
        <taxon>Lactuca</taxon>
    </lineage>
</organism>
<reference evidence="2 3" key="1">
    <citation type="submission" date="2022-01" db="EMBL/GenBank/DDBJ databases">
        <authorList>
            <person name="Xiong W."/>
            <person name="Schranz E."/>
        </authorList>
    </citation>
    <scope>NUCLEOTIDE SEQUENCE [LARGE SCALE GENOMIC DNA]</scope>
</reference>
<keyword evidence="3" id="KW-1185">Reference proteome</keyword>
<evidence type="ECO:0000256" key="1">
    <source>
        <dbReference type="SAM" id="MobiDB-lite"/>
    </source>
</evidence>
<proteinExistence type="predicted"/>